<feature type="transmembrane region" description="Helical" evidence="5">
    <location>
        <begin position="207"/>
        <end position="226"/>
    </location>
</feature>
<sequence length="276" mass="31707">MVYLILSALFFALNNILWKWIVAVHLPLQVIVKRSIITSLIGGVVLIFNYDNLLFYNTIQQFAFVNLTCIIGALGLVFMVYGIKQSSLNMFIHYSLFGVIVTASYLYFIENIIPKNYAIGILFLFLGFFVFLRNKRHDTKKNSVSNHRYLFIMSMCFSATGIMQWYNLKTYDVVFLAVHQELTVLVISAFLLCFLKQSPINFFKLDYTTLMALLVFAAVITGMYGLKTTNPFIASIVSLTSSIFTMILAVYVLKERFRWSYIISLFMVIFGAWLLG</sequence>
<accession>H6RG74</accession>
<dbReference type="InterPro" id="IPR000620">
    <property type="entry name" value="EamA_dom"/>
</dbReference>
<feature type="transmembrane region" description="Helical" evidence="5">
    <location>
        <begin position="173"/>
        <end position="195"/>
    </location>
</feature>
<feature type="transmembrane region" description="Helical" evidence="5">
    <location>
        <begin position="259"/>
        <end position="275"/>
    </location>
</feature>
<evidence type="ECO:0000256" key="5">
    <source>
        <dbReference type="SAM" id="Phobius"/>
    </source>
</evidence>
<feature type="transmembrane region" description="Helical" evidence="5">
    <location>
        <begin position="90"/>
        <end position="109"/>
    </location>
</feature>
<dbReference type="InterPro" id="IPR037185">
    <property type="entry name" value="EmrE-like"/>
</dbReference>
<protein>
    <submittedName>
        <fullName evidence="7">Membrane protein containing DUF6, transmembrane</fullName>
    </submittedName>
</protein>
<feature type="transmembrane region" description="Helical" evidence="5">
    <location>
        <begin position="6"/>
        <end position="24"/>
    </location>
</feature>
<feature type="transmembrane region" description="Helical" evidence="5">
    <location>
        <begin position="62"/>
        <end position="83"/>
    </location>
</feature>
<feature type="transmembrane region" description="Helical" evidence="5">
    <location>
        <begin position="232"/>
        <end position="252"/>
    </location>
</feature>
<reference evidence="7" key="1">
    <citation type="journal article" date="2012" name="Environ. Microbiol.">
        <title>Genomic content of uncultured Bacteroidetes from contrasting oceanic provinces in the North Atlantic Ocean.</title>
        <authorList>
            <person name="Gomez-Pereira P.R."/>
            <person name="Schuler M."/>
            <person name="Fuchs B.M."/>
            <person name="Bennke C."/>
            <person name="Teeling H."/>
            <person name="Waldmann J."/>
            <person name="Richter M."/>
            <person name="Barbe V."/>
            <person name="Bataille E."/>
            <person name="Glockner F.O."/>
            <person name="Amann R."/>
        </authorList>
    </citation>
    <scope>NUCLEOTIDE SEQUENCE</scope>
</reference>
<dbReference type="PANTHER" id="PTHR22911:SF6">
    <property type="entry name" value="SOLUTE CARRIER FAMILY 35 MEMBER G1"/>
    <property type="match status" value="1"/>
</dbReference>
<reference evidence="7" key="2">
    <citation type="submission" date="2012-02" db="EMBL/GenBank/DDBJ databases">
        <authorList>
            <person name="Genoscope - CEA"/>
        </authorList>
    </citation>
    <scope>NUCLEOTIDE SEQUENCE</scope>
</reference>
<feature type="transmembrane region" description="Helical" evidence="5">
    <location>
        <begin position="31"/>
        <end position="50"/>
    </location>
</feature>
<dbReference type="GO" id="GO:0016020">
    <property type="term" value="C:membrane"/>
    <property type="evidence" value="ECO:0007669"/>
    <property type="project" value="UniProtKB-SubCell"/>
</dbReference>
<gene>
    <name evidence="7" type="ORF">VIS_S3CGB60022</name>
</gene>
<evidence type="ECO:0000256" key="2">
    <source>
        <dbReference type="ARBA" id="ARBA00022692"/>
    </source>
</evidence>
<keyword evidence="3 5" id="KW-1133">Transmembrane helix</keyword>
<evidence type="ECO:0000259" key="6">
    <source>
        <dbReference type="Pfam" id="PF00892"/>
    </source>
</evidence>
<organism evidence="7">
    <name type="scientific">uncultured Flavobacteriia bacterium</name>
    <dbReference type="NCBI Taxonomy" id="212695"/>
    <lineage>
        <taxon>Bacteria</taxon>
        <taxon>Pseudomonadati</taxon>
        <taxon>Bacteroidota</taxon>
        <taxon>Flavobacteriia</taxon>
        <taxon>environmental samples</taxon>
    </lineage>
</organism>
<dbReference type="Pfam" id="PF00892">
    <property type="entry name" value="EamA"/>
    <property type="match status" value="1"/>
</dbReference>
<keyword evidence="4 5" id="KW-0472">Membrane</keyword>
<feature type="domain" description="EamA" evidence="6">
    <location>
        <begin position="149"/>
        <end position="275"/>
    </location>
</feature>
<dbReference type="EMBL" id="FO117596">
    <property type="protein sequence ID" value="CCG00035.1"/>
    <property type="molecule type" value="Genomic_DNA"/>
</dbReference>
<feature type="transmembrane region" description="Helical" evidence="5">
    <location>
        <begin position="115"/>
        <end position="132"/>
    </location>
</feature>
<proteinExistence type="predicted"/>
<keyword evidence="2 5" id="KW-0812">Transmembrane</keyword>
<evidence type="ECO:0000313" key="7">
    <source>
        <dbReference type="EMBL" id="CCG00035.1"/>
    </source>
</evidence>
<dbReference type="SUPFAM" id="SSF103481">
    <property type="entry name" value="Multidrug resistance efflux transporter EmrE"/>
    <property type="match status" value="1"/>
</dbReference>
<evidence type="ECO:0000256" key="3">
    <source>
        <dbReference type="ARBA" id="ARBA00022989"/>
    </source>
</evidence>
<feature type="transmembrane region" description="Helical" evidence="5">
    <location>
        <begin position="148"/>
        <end position="167"/>
    </location>
</feature>
<evidence type="ECO:0000256" key="4">
    <source>
        <dbReference type="ARBA" id="ARBA00023136"/>
    </source>
</evidence>
<comment type="subcellular location">
    <subcellularLocation>
        <location evidence="1">Membrane</location>
        <topology evidence="1">Multi-pass membrane protein</topology>
    </subcellularLocation>
</comment>
<dbReference type="AlphaFoldDB" id="H6RG74"/>
<dbReference type="PANTHER" id="PTHR22911">
    <property type="entry name" value="ACYL-MALONYL CONDENSING ENZYME-RELATED"/>
    <property type="match status" value="1"/>
</dbReference>
<name>H6RG74_9BACT</name>
<evidence type="ECO:0000256" key="1">
    <source>
        <dbReference type="ARBA" id="ARBA00004141"/>
    </source>
</evidence>